<dbReference type="RefSeq" id="WP_086087306.1">
    <property type="nucleotide sequence ID" value="NZ_CP021112.1"/>
</dbReference>
<evidence type="ECO:0000313" key="5">
    <source>
        <dbReference type="EMBL" id="ARP98894.1"/>
    </source>
</evidence>
<dbReference type="InterPro" id="IPR052527">
    <property type="entry name" value="Metal_cation-efflux_comp"/>
</dbReference>
<evidence type="ECO:0000256" key="2">
    <source>
        <dbReference type="ARBA" id="ARBA00022692"/>
    </source>
</evidence>
<organism evidence="5 6">
    <name type="scientific">Pseudorhodoplanes sinuspersici</name>
    <dbReference type="NCBI Taxonomy" id="1235591"/>
    <lineage>
        <taxon>Bacteria</taxon>
        <taxon>Pseudomonadati</taxon>
        <taxon>Pseudomonadota</taxon>
        <taxon>Alphaproteobacteria</taxon>
        <taxon>Hyphomicrobiales</taxon>
        <taxon>Pseudorhodoplanes</taxon>
    </lineage>
</organism>
<evidence type="ECO:0000313" key="6">
    <source>
        <dbReference type="Proteomes" id="UP000194137"/>
    </source>
</evidence>
<dbReference type="Proteomes" id="UP000194137">
    <property type="component" value="Chromosome"/>
</dbReference>
<gene>
    <name evidence="5" type="ORF">CAK95_07235</name>
</gene>
<evidence type="ECO:0000256" key="4">
    <source>
        <dbReference type="ARBA" id="ARBA00023136"/>
    </source>
</evidence>
<dbReference type="InterPro" id="IPR007318">
    <property type="entry name" value="Phopholipid_MeTrfase"/>
</dbReference>
<dbReference type="GO" id="GO:0012505">
    <property type="term" value="C:endomembrane system"/>
    <property type="evidence" value="ECO:0007669"/>
    <property type="project" value="UniProtKB-SubCell"/>
</dbReference>
<name>A0A1W6ZQ45_9HYPH</name>
<proteinExistence type="predicted"/>
<dbReference type="PANTHER" id="PTHR43847:SF1">
    <property type="entry name" value="BLL3993 PROTEIN"/>
    <property type="match status" value="1"/>
</dbReference>
<dbReference type="STRING" id="1235591.CAK95_07235"/>
<dbReference type="AlphaFoldDB" id="A0A1W6ZQ45"/>
<dbReference type="Gene3D" id="1.20.120.1630">
    <property type="match status" value="1"/>
</dbReference>
<keyword evidence="3" id="KW-1133">Transmembrane helix</keyword>
<comment type="subcellular location">
    <subcellularLocation>
        <location evidence="1">Endomembrane system</location>
        <topology evidence="1">Multi-pass membrane protein</topology>
    </subcellularLocation>
</comment>
<dbReference type="KEGG" id="psin:CAK95_07235"/>
<keyword evidence="6" id="KW-1185">Reference proteome</keyword>
<dbReference type="Pfam" id="PF04191">
    <property type="entry name" value="PEMT"/>
    <property type="match status" value="1"/>
</dbReference>
<dbReference type="OrthoDB" id="7210610at2"/>
<evidence type="ECO:0000256" key="1">
    <source>
        <dbReference type="ARBA" id="ARBA00004127"/>
    </source>
</evidence>
<sequence>MPIVFDLVGQQWQRKLIVLAVVAVGVFLTMASEPVFPEDSLWHETIERSGVLCIMIGIVGRTWCSMYIGGNKLSTLVTDGPYSMTRNPLYVFSAIAAFGVGAQLGSIVFALVCAAATVAIFAIVVTHEERALAHRFPDEFALYRARVPRFLPNICQYHDAEAILVRPSLVHRTFRDALLFLVAAPALKGLEVLRDTWLIAPLFRLY</sequence>
<accession>A0A1W6ZQ45</accession>
<keyword evidence="2" id="KW-0812">Transmembrane</keyword>
<dbReference type="PANTHER" id="PTHR43847">
    <property type="entry name" value="BLL3993 PROTEIN"/>
    <property type="match status" value="1"/>
</dbReference>
<evidence type="ECO:0000256" key="3">
    <source>
        <dbReference type="ARBA" id="ARBA00022989"/>
    </source>
</evidence>
<dbReference type="EMBL" id="CP021112">
    <property type="protein sequence ID" value="ARP98894.1"/>
    <property type="molecule type" value="Genomic_DNA"/>
</dbReference>
<protein>
    <submittedName>
        <fullName evidence="5">Uncharacterized protein</fullName>
    </submittedName>
</protein>
<reference evidence="5 6" key="1">
    <citation type="submission" date="2017-05" db="EMBL/GenBank/DDBJ databases">
        <title>Full genome sequence of Pseudorhodoplanes sinuspersici.</title>
        <authorList>
            <person name="Dastgheib S.M.M."/>
            <person name="Shavandi M."/>
            <person name="Tirandaz H."/>
        </authorList>
    </citation>
    <scope>NUCLEOTIDE SEQUENCE [LARGE SCALE GENOMIC DNA]</scope>
    <source>
        <strain evidence="5 6">RIPI110</strain>
    </source>
</reference>
<keyword evidence="4" id="KW-0472">Membrane</keyword>